<evidence type="ECO:0000256" key="4">
    <source>
        <dbReference type="ARBA" id="ARBA00023136"/>
    </source>
</evidence>
<feature type="transmembrane region" description="Helical" evidence="6">
    <location>
        <begin position="178"/>
        <end position="197"/>
    </location>
</feature>
<dbReference type="InterPro" id="IPR049326">
    <property type="entry name" value="Rhodopsin_dom_fungi"/>
</dbReference>
<sequence length="366" mass="39786">MDLVSNPEDDEGAKILAATLPVTAVALIVVLTRIYVRSHVIRNFGVDDTFMTIAMAISVAGETVIIPQVHYGAGRHGGDVEEAIFTVGVKLNFVSQLLYLTGICMVKLAVGCSLLRIATKKLHKHTIASIMTFMTLYTAVCFITLLAQCTDIRFMWDKSVDSTCWSIEVLQGLSYANVTLNILTDLLFATIPIPMLWGLNVHRRARISLVAVLGLGVFACAAACVKSVYIVNYGKLGDVLWDSRYITIWTVAEMNVGIIAGSLATLRPLFKRFLGSMYGKGSESPSGAGYYARKELRSETWKTLSSSEEAINASEGHELGRITHTAMAVREGMEGHSMANDESRNSGGGITKTTVTKVTFSDVDKV</sequence>
<dbReference type="Pfam" id="PF20684">
    <property type="entry name" value="Fung_rhodopsin"/>
    <property type="match status" value="1"/>
</dbReference>
<keyword evidence="4 6" id="KW-0472">Membrane</keyword>
<keyword evidence="2 6" id="KW-0812">Transmembrane</keyword>
<reference evidence="8 9" key="1">
    <citation type="submission" date="2019-12" db="EMBL/GenBank/DDBJ databases">
        <title>A genome sequence resource for the geographically widespread anthracnose pathogen Colletotrichum asianum.</title>
        <authorList>
            <person name="Meng Y."/>
        </authorList>
    </citation>
    <scope>NUCLEOTIDE SEQUENCE [LARGE SCALE GENOMIC DNA]</scope>
    <source>
        <strain evidence="8 9">ICMP 18580</strain>
    </source>
</reference>
<dbReference type="PANTHER" id="PTHR33048">
    <property type="entry name" value="PTH11-LIKE INTEGRAL MEMBRANE PROTEIN (AFU_ORTHOLOGUE AFUA_5G11245)"/>
    <property type="match status" value="1"/>
</dbReference>
<comment type="subcellular location">
    <subcellularLocation>
        <location evidence="1">Membrane</location>
        <topology evidence="1">Multi-pass membrane protein</topology>
    </subcellularLocation>
</comment>
<evidence type="ECO:0000259" key="7">
    <source>
        <dbReference type="Pfam" id="PF20684"/>
    </source>
</evidence>
<feature type="transmembrane region" description="Helical" evidence="6">
    <location>
        <begin position="246"/>
        <end position="270"/>
    </location>
</feature>
<dbReference type="InterPro" id="IPR052337">
    <property type="entry name" value="SAT4-like"/>
</dbReference>
<dbReference type="EMBL" id="WOWK01000001">
    <property type="protein sequence ID" value="KAF0332622.1"/>
    <property type="molecule type" value="Genomic_DNA"/>
</dbReference>
<name>A0A8H3WUE5_9PEZI</name>
<feature type="transmembrane region" description="Helical" evidence="6">
    <location>
        <begin position="209"/>
        <end position="231"/>
    </location>
</feature>
<dbReference type="GO" id="GO:0016020">
    <property type="term" value="C:membrane"/>
    <property type="evidence" value="ECO:0007669"/>
    <property type="project" value="UniProtKB-SubCell"/>
</dbReference>
<accession>A0A8H3WUE5</accession>
<protein>
    <recommendedName>
        <fullName evidence="7">Rhodopsin domain-containing protein</fullName>
    </recommendedName>
</protein>
<dbReference type="PANTHER" id="PTHR33048:SF167">
    <property type="entry name" value="INTEGRAL MEMBRANE PROTEIN"/>
    <property type="match status" value="1"/>
</dbReference>
<feature type="transmembrane region" description="Helical" evidence="6">
    <location>
        <begin position="127"/>
        <end position="147"/>
    </location>
</feature>
<proteinExistence type="inferred from homology"/>
<evidence type="ECO:0000256" key="6">
    <source>
        <dbReference type="SAM" id="Phobius"/>
    </source>
</evidence>
<evidence type="ECO:0000256" key="3">
    <source>
        <dbReference type="ARBA" id="ARBA00022989"/>
    </source>
</evidence>
<evidence type="ECO:0000313" key="8">
    <source>
        <dbReference type="EMBL" id="KAF0332622.1"/>
    </source>
</evidence>
<evidence type="ECO:0000256" key="1">
    <source>
        <dbReference type="ARBA" id="ARBA00004141"/>
    </source>
</evidence>
<evidence type="ECO:0000256" key="5">
    <source>
        <dbReference type="ARBA" id="ARBA00038359"/>
    </source>
</evidence>
<evidence type="ECO:0000313" key="9">
    <source>
        <dbReference type="Proteomes" id="UP000434172"/>
    </source>
</evidence>
<evidence type="ECO:0000256" key="2">
    <source>
        <dbReference type="ARBA" id="ARBA00022692"/>
    </source>
</evidence>
<feature type="transmembrane region" description="Helical" evidence="6">
    <location>
        <begin position="15"/>
        <end position="36"/>
    </location>
</feature>
<feature type="transmembrane region" description="Helical" evidence="6">
    <location>
        <begin position="93"/>
        <end position="115"/>
    </location>
</feature>
<feature type="domain" description="Rhodopsin" evidence="7">
    <location>
        <begin position="33"/>
        <end position="272"/>
    </location>
</feature>
<dbReference type="OrthoDB" id="5022096at2759"/>
<keyword evidence="3 6" id="KW-1133">Transmembrane helix</keyword>
<dbReference type="AlphaFoldDB" id="A0A8H3WUE5"/>
<keyword evidence="9" id="KW-1185">Reference proteome</keyword>
<comment type="caution">
    <text evidence="8">The sequence shown here is derived from an EMBL/GenBank/DDBJ whole genome shotgun (WGS) entry which is preliminary data.</text>
</comment>
<gene>
    <name evidence="8" type="ORF">GQ607_000638</name>
</gene>
<dbReference type="Proteomes" id="UP000434172">
    <property type="component" value="Unassembled WGS sequence"/>
</dbReference>
<organism evidence="8 9">
    <name type="scientific">Colletotrichum asianum</name>
    <dbReference type="NCBI Taxonomy" id="702518"/>
    <lineage>
        <taxon>Eukaryota</taxon>
        <taxon>Fungi</taxon>
        <taxon>Dikarya</taxon>
        <taxon>Ascomycota</taxon>
        <taxon>Pezizomycotina</taxon>
        <taxon>Sordariomycetes</taxon>
        <taxon>Hypocreomycetidae</taxon>
        <taxon>Glomerellales</taxon>
        <taxon>Glomerellaceae</taxon>
        <taxon>Colletotrichum</taxon>
        <taxon>Colletotrichum gloeosporioides species complex</taxon>
    </lineage>
</organism>
<feature type="transmembrane region" description="Helical" evidence="6">
    <location>
        <begin position="48"/>
        <end position="73"/>
    </location>
</feature>
<comment type="similarity">
    <text evidence="5">Belongs to the SAT4 family.</text>
</comment>